<accession>A0ABV6P8E1</accession>
<gene>
    <name evidence="7" type="primary">ruvX</name>
    <name evidence="7" type="ORF">ACFFFR_01615</name>
</gene>
<keyword evidence="8" id="KW-1185">Reference proteome</keyword>
<dbReference type="InterPro" id="IPR012337">
    <property type="entry name" value="RNaseH-like_sf"/>
</dbReference>
<evidence type="ECO:0000256" key="4">
    <source>
        <dbReference type="ARBA" id="ARBA00022801"/>
    </source>
</evidence>
<evidence type="ECO:0000256" key="5">
    <source>
        <dbReference type="HAMAP-Rule" id="MF_00651"/>
    </source>
</evidence>
<dbReference type="InterPro" id="IPR006641">
    <property type="entry name" value="YqgF/RNaseH-like_dom"/>
</dbReference>
<name>A0ABV6P8E1_9MICC</name>
<evidence type="ECO:0000256" key="2">
    <source>
        <dbReference type="ARBA" id="ARBA00022517"/>
    </source>
</evidence>
<dbReference type="Proteomes" id="UP001589862">
    <property type="component" value="Unassembled WGS sequence"/>
</dbReference>
<dbReference type="SMART" id="SM00732">
    <property type="entry name" value="YqgFc"/>
    <property type="match status" value="1"/>
</dbReference>
<protein>
    <recommendedName>
        <fullName evidence="5">Putative pre-16S rRNA nuclease</fullName>
        <ecNumber evidence="5">3.1.-.-</ecNumber>
    </recommendedName>
</protein>
<evidence type="ECO:0000259" key="6">
    <source>
        <dbReference type="SMART" id="SM00732"/>
    </source>
</evidence>
<evidence type="ECO:0000313" key="8">
    <source>
        <dbReference type="Proteomes" id="UP001589862"/>
    </source>
</evidence>
<evidence type="ECO:0000313" key="7">
    <source>
        <dbReference type="EMBL" id="MFC0581088.1"/>
    </source>
</evidence>
<evidence type="ECO:0000256" key="3">
    <source>
        <dbReference type="ARBA" id="ARBA00022722"/>
    </source>
</evidence>
<dbReference type="Gene3D" id="3.30.420.140">
    <property type="entry name" value="YqgF/RNase H-like domain"/>
    <property type="match status" value="1"/>
</dbReference>
<keyword evidence="4 5" id="KW-0378">Hydrolase</keyword>
<comment type="function">
    <text evidence="5">Could be a nuclease involved in processing of the 5'-end of pre-16S rRNA.</text>
</comment>
<organism evidence="7 8">
    <name type="scientific">Micrococcoides hystricis</name>
    <dbReference type="NCBI Taxonomy" id="1572761"/>
    <lineage>
        <taxon>Bacteria</taxon>
        <taxon>Bacillati</taxon>
        <taxon>Actinomycetota</taxon>
        <taxon>Actinomycetes</taxon>
        <taxon>Micrococcales</taxon>
        <taxon>Micrococcaceae</taxon>
        <taxon>Micrococcoides</taxon>
    </lineage>
</organism>
<dbReference type="PANTHER" id="PTHR33317:SF4">
    <property type="entry name" value="POLYNUCLEOTIDYL TRANSFERASE, RIBONUCLEASE H-LIKE SUPERFAMILY PROTEIN"/>
    <property type="match status" value="1"/>
</dbReference>
<dbReference type="Pfam" id="PF03652">
    <property type="entry name" value="RuvX"/>
    <property type="match status" value="1"/>
</dbReference>
<dbReference type="PANTHER" id="PTHR33317">
    <property type="entry name" value="POLYNUCLEOTIDYL TRANSFERASE, RIBONUCLEASE H-LIKE SUPERFAMILY PROTEIN"/>
    <property type="match status" value="1"/>
</dbReference>
<keyword evidence="3 5" id="KW-0540">Nuclease</keyword>
<keyword evidence="1 5" id="KW-0963">Cytoplasm</keyword>
<evidence type="ECO:0000256" key="1">
    <source>
        <dbReference type="ARBA" id="ARBA00022490"/>
    </source>
</evidence>
<reference evidence="7 8" key="1">
    <citation type="submission" date="2024-09" db="EMBL/GenBank/DDBJ databases">
        <authorList>
            <person name="Sun Q."/>
            <person name="Mori K."/>
        </authorList>
    </citation>
    <scope>NUCLEOTIDE SEQUENCE [LARGE SCALE GENOMIC DNA]</scope>
    <source>
        <strain evidence="7 8">NCAIM B.02604</strain>
    </source>
</reference>
<proteinExistence type="inferred from homology"/>
<feature type="domain" description="YqgF/RNase H-like" evidence="6">
    <location>
        <begin position="11"/>
        <end position="117"/>
    </location>
</feature>
<keyword evidence="2 5" id="KW-0690">Ribosome biogenesis</keyword>
<dbReference type="EMBL" id="JBHLUB010000001">
    <property type="protein sequence ID" value="MFC0581088.1"/>
    <property type="molecule type" value="Genomic_DNA"/>
</dbReference>
<comment type="subcellular location">
    <subcellularLocation>
        <location evidence="5">Cytoplasm</location>
    </subcellularLocation>
</comment>
<dbReference type="SUPFAM" id="SSF53098">
    <property type="entry name" value="Ribonuclease H-like"/>
    <property type="match status" value="1"/>
</dbReference>
<comment type="similarity">
    <text evidence="5">Belongs to the YqgF HJR family.</text>
</comment>
<dbReference type="InterPro" id="IPR005227">
    <property type="entry name" value="YqgF"/>
</dbReference>
<sequence length="169" mass="17861">MSVDEQGVATGICYGVDVGAARVGVARSVSTLLPAMPVATLTRDPEGNTDIHQLVQLMDEETVHTVFVGLPLNLRGADTPSTQAARDWAGLLAKTLAATGSATLVRLVDERLSTVGASQKLQQAGRSAKKQRAVIDQQAAIEILQQALHMQESLQRAVGELVDGRTEGH</sequence>
<dbReference type="CDD" id="cd16964">
    <property type="entry name" value="YqgF"/>
    <property type="match status" value="1"/>
</dbReference>
<dbReference type="EC" id="3.1.-.-" evidence="5"/>
<dbReference type="NCBIfam" id="TIGR00250">
    <property type="entry name" value="RNAse_H_YqgF"/>
    <property type="match status" value="1"/>
</dbReference>
<dbReference type="HAMAP" id="MF_00651">
    <property type="entry name" value="Nuclease_YqgF"/>
    <property type="match status" value="1"/>
</dbReference>
<dbReference type="RefSeq" id="WP_377457644.1">
    <property type="nucleotide sequence ID" value="NZ_JBHLUB010000001.1"/>
</dbReference>
<dbReference type="InterPro" id="IPR037027">
    <property type="entry name" value="YqgF/RNaseH-like_dom_sf"/>
</dbReference>
<comment type="caution">
    <text evidence="7">The sequence shown here is derived from an EMBL/GenBank/DDBJ whole genome shotgun (WGS) entry which is preliminary data.</text>
</comment>